<keyword evidence="3" id="KW-1185">Reference proteome</keyword>
<gene>
    <name evidence="2" type="ORF">CLODIP_2_CD00389</name>
</gene>
<evidence type="ECO:0000313" key="3">
    <source>
        <dbReference type="Proteomes" id="UP000494165"/>
    </source>
</evidence>
<organism evidence="2 3">
    <name type="scientific">Cloeon dipterum</name>
    <dbReference type="NCBI Taxonomy" id="197152"/>
    <lineage>
        <taxon>Eukaryota</taxon>
        <taxon>Metazoa</taxon>
        <taxon>Ecdysozoa</taxon>
        <taxon>Arthropoda</taxon>
        <taxon>Hexapoda</taxon>
        <taxon>Insecta</taxon>
        <taxon>Pterygota</taxon>
        <taxon>Palaeoptera</taxon>
        <taxon>Ephemeroptera</taxon>
        <taxon>Pisciforma</taxon>
        <taxon>Baetidae</taxon>
        <taxon>Cloeon</taxon>
    </lineage>
</organism>
<accession>A0A8S1DMD9</accession>
<dbReference type="AlphaFoldDB" id="A0A8S1DMD9"/>
<feature type="transmembrane region" description="Helical" evidence="1">
    <location>
        <begin position="123"/>
        <end position="143"/>
    </location>
</feature>
<sequence>MKLRSKQWKENEVAKQLSSEPFRVTLNMIPHPNHDFFWYCSAAVFVAIGLFLTCAYLSIYLDVPVKMRKMYQINATENEPIYQELNLKDDASDQTDPRPLEFYKNTKSIIELQWRVNRSPVRLWRVPFHLSPAPACSLVASLAMVADEPALPLRVALYTLATLLLAPTFCAHYFLYPCFRLLFGTLYPAYASYKAVRNKDVKAY</sequence>
<proteinExistence type="predicted"/>
<feature type="transmembrane region" description="Helical" evidence="1">
    <location>
        <begin position="155"/>
        <end position="176"/>
    </location>
</feature>
<name>A0A8S1DMD9_9INSE</name>
<protein>
    <submittedName>
        <fullName evidence="2">Uncharacterized protein</fullName>
    </submittedName>
</protein>
<keyword evidence="1" id="KW-0812">Transmembrane</keyword>
<dbReference type="EMBL" id="CADEPI010000244">
    <property type="protein sequence ID" value="CAB3381727.1"/>
    <property type="molecule type" value="Genomic_DNA"/>
</dbReference>
<comment type="caution">
    <text evidence="2">The sequence shown here is derived from an EMBL/GenBank/DDBJ whole genome shotgun (WGS) entry which is preliminary data.</text>
</comment>
<evidence type="ECO:0000256" key="1">
    <source>
        <dbReference type="SAM" id="Phobius"/>
    </source>
</evidence>
<dbReference type="OrthoDB" id="10009287at2759"/>
<keyword evidence="1" id="KW-1133">Transmembrane helix</keyword>
<feature type="transmembrane region" description="Helical" evidence="1">
    <location>
        <begin position="36"/>
        <end position="61"/>
    </location>
</feature>
<reference evidence="2 3" key="1">
    <citation type="submission" date="2020-04" db="EMBL/GenBank/DDBJ databases">
        <authorList>
            <person name="Alioto T."/>
            <person name="Alioto T."/>
            <person name="Gomez Garrido J."/>
        </authorList>
    </citation>
    <scope>NUCLEOTIDE SEQUENCE [LARGE SCALE GENOMIC DNA]</scope>
</reference>
<feature type="non-terminal residue" evidence="2">
    <location>
        <position position="1"/>
    </location>
</feature>
<evidence type="ECO:0000313" key="2">
    <source>
        <dbReference type="EMBL" id="CAB3381727.1"/>
    </source>
</evidence>
<dbReference type="Proteomes" id="UP000494165">
    <property type="component" value="Unassembled WGS sequence"/>
</dbReference>
<keyword evidence="1" id="KW-0472">Membrane</keyword>